<gene>
    <name evidence="2" type="ORF">LCGC14_0965780</name>
</gene>
<evidence type="ECO:0000256" key="1">
    <source>
        <dbReference type="SAM" id="Phobius"/>
    </source>
</evidence>
<keyword evidence="1" id="KW-0472">Membrane</keyword>
<reference evidence="2" key="1">
    <citation type="journal article" date="2015" name="Nature">
        <title>Complex archaea that bridge the gap between prokaryotes and eukaryotes.</title>
        <authorList>
            <person name="Spang A."/>
            <person name="Saw J.H."/>
            <person name="Jorgensen S.L."/>
            <person name="Zaremba-Niedzwiedzka K."/>
            <person name="Martijn J."/>
            <person name="Lind A.E."/>
            <person name="van Eijk R."/>
            <person name="Schleper C."/>
            <person name="Guy L."/>
            <person name="Ettema T.J."/>
        </authorList>
    </citation>
    <scope>NUCLEOTIDE SEQUENCE</scope>
</reference>
<keyword evidence="1" id="KW-0812">Transmembrane</keyword>
<feature type="transmembrane region" description="Helical" evidence="1">
    <location>
        <begin position="23"/>
        <end position="42"/>
    </location>
</feature>
<dbReference type="AlphaFoldDB" id="A0A0F9NHK0"/>
<keyword evidence="1" id="KW-1133">Transmembrane helix</keyword>
<organism evidence="2">
    <name type="scientific">marine sediment metagenome</name>
    <dbReference type="NCBI Taxonomy" id="412755"/>
    <lineage>
        <taxon>unclassified sequences</taxon>
        <taxon>metagenomes</taxon>
        <taxon>ecological metagenomes</taxon>
    </lineage>
</organism>
<name>A0A0F9NHK0_9ZZZZ</name>
<protein>
    <submittedName>
        <fullName evidence="2">Uncharacterized protein</fullName>
    </submittedName>
</protein>
<accession>A0A0F9NHK0</accession>
<sequence>MESLGIVIAAGAFVALMTEDQTVRWVAAILILVSFVMMFAYVGF</sequence>
<proteinExistence type="predicted"/>
<evidence type="ECO:0000313" key="2">
    <source>
        <dbReference type="EMBL" id="KKN17449.1"/>
    </source>
</evidence>
<dbReference type="EMBL" id="LAZR01003519">
    <property type="protein sequence ID" value="KKN17449.1"/>
    <property type="molecule type" value="Genomic_DNA"/>
</dbReference>
<comment type="caution">
    <text evidence="2">The sequence shown here is derived from an EMBL/GenBank/DDBJ whole genome shotgun (WGS) entry which is preliminary data.</text>
</comment>